<feature type="compositionally biased region" description="Polar residues" evidence="1">
    <location>
        <begin position="193"/>
        <end position="202"/>
    </location>
</feature>
<reference evidence="3" key="1">
    <citation type="submission" date="2025-08" db="UniProtKB">
        <authorList>
            <consortium name="RefSeq"/>
        </authorList>
    </citation>
    <scope>IDENTIFICATION</scope>
    <source>
        <tissue evidence="3">Brain</tissue>
    </source>
</reference>
<evidence type="ECO:0000313" key="3">
    <source>
        <dbReference type="RefSeq" id="XP_050929973.1"/>
    </source>
</evidence>
<feature type="compositionally biased region" description="Polar residues" evidence="1">
    <location>
        <begin position="146"/>
        <end position="156"/>
    </location>
</feature>
<dbReference type="AlphaFoldDB" id="A0AAJ8BBH8"/>
<proteinExistence type="predicted"/>
<feature type="region of interest" description="Disordered" evidence="1">
    <location>
        <begin position="122"/>
        <end position="175"/>
    </location>
</feature>
<feature type="region of interest" description="Disordered" evidence="1">
    <location>
        <begin position="191"/>
        <end position="235"/>
    </location>
</feature>
<organism evidence="2 3">
    <name type="scientific">Lates calcarifer</name>
    <name type="common">Barramundi</name>
    <name type="synonym">Holocentrus calcarifer</name>
    <dbReference type="NCBI Taxonomy" id="8187"/>
    <lineage>
        <taxon>Eukaryota</taxon>
        <taxon>Metazoa</taxon>
        <taxon>Chordata</taxon>
        <taxon>Craniata</taxon>
        <taxon>Vertebrata</taxon>
        <taxon>Euteleostomi</taxon>
        <taxon>Actinopterygii</taxon>
        <taxon>Neopterygii</taxon>
        <taxon>Teleostei</taxon>
        <taxon>Neoteleostei</taxon>
        <taxon>Acanthomorphata</taxon>
        <taxon>Carangaria</taxon>
        <taxon>Carangaria incertae sedis</taxon>
        <taxon>Centropomidae</taxon>
        <taxon>Lates</taxon>
    </lineage>
</organism>
<feature type="region of interest" description="Disordered" evidence="1">
    <location>
        <begin position="39"/>
        <end position="71"/>
    </location>
</feature>
<gene>
    <name evidence="3" type="primary">LOC108880577</name>
</gene>
<accession>A0AAJ8BBH8</accession>
<protein>
    <submittedName>
        <fullName evidence="3">Spidroin-1 isoform X1</fullName>
    </submittedName>
</protein>
<dbReference type="GeneID" id="108880577"/>
<evidence type="ECO:0000313" key="2">
    <source>
        <dbReference type="Proteomes" id="UP000694890"/>
    </source>
</evidence>
<evidence type="ECO:0000256" key="1">
    <source>
        <dbReference type="SAM" id="MobiDB-lite"/>
    </source>
</evidence>
<sequence>MHDISLPGVSAADLGGPELASLGQAVRDLKREKSRALGALSGKRDRTLGPETPVGRGSILGPTAAERQTGGEVRGLDHVVQSSSLGSTTSLHTQSRNLGLAVSQAQGGESYEPTVLKGKSTMSHGATVAAGGGRQQLPLKKDNTRHLSSASSQVQSARDYESSIRQNQRAPDCGSIRDLSDVLEISHDEVLGSETQRSQSVVAQPHLGKDSRHLGRTTPQTQGEQTYPLPLPQTRDVRGNIFSLPKGQGSRNYLSTVADRQGVRDLGLVTKDANGLRSRGTVAVENRGHGSLNLHAQARGSYGPVIPRAGGTQSLGIASVEGQKAKGLTADGQEAAHLYHAEHDVKEPKALSIPGQTDRNNQATRYIGGAGNYLGANLGPGGYGAGLGQGAYLGGAAGKLGAAAALGQGAYPQGVAGKSTGYGEGAAGYLGAGAGNGYGGDGTRALSTGYGNGYSDGYGAGLGYPAELADGAEGKAGKGKHEALNTGGYAGQVQGAFGALGAGLESTGGKYGGAAKVPYGNAPVIPTGLEGEGGYPYGAQHLSLSAEGAKTSNKYGAGAGYGAQQTGYGAQLGATQDALGEQVGKYGGVNGAFGNGYKG</sequence>
<dbReference type="RefSeq" id="XP_050929973.1">
    <property type="nucleotide sequence ID" value="XM_051074016.1"/>
</dbReference>
<dbReference type="Proteomes" id="UP000694890">
    <property type="component" value="Linkage group LG11"/>
</dbReference>
<name>A0AAJ8BBH8_LATCA</name>